<comment type="caution">
    <text evidence="2">The sequence shown here is derived from an EMBL/GenBank/DDBJ whole genome shotgun (WGS) entry which is preliminary data.</text>
</comment>
<gene>
    <name evidence="2" type="ORF">VXC91_42580</name>
</gene>
<dbReference type="Proteomes" id="UP001333996">
    <property type="component" value="Unassembled WGS sequence"/>
</dbReference>
<evidence type="ECO:0000313" key="3">
    <source>
        <dbReference type="Proteomes" id="UP001333996"/>
    </source>
</evidence>
<reference evidence="2" key="1">
    <citation type="submission" date="2024-01" db="EMBL/GenBank/DDBJ databases">
        <title>First draft genome sequence data of TA4-1, the type strain of Gram-positive actinobacterium Streptomyces chiangmaiensis.</title>
        <authorList>
            <person name="Yasawong M."/>
            <person name="Nantapong N."/>
        </authorList>
    </citation>
    <scope>NUCLEOTIDE SEQUENCE</scope>
    <source>
        <strain evidence="2">TA4-1</strain>
    </source>
</reference>
<accession>A0ABU7FW82</accession>
<feature type="region of interest" description="Disordered" evidence="1">
    <location>
        <begin position="1"/>
        <end position="29"/>
    </location>
</feature>
<protein>
    <submittedName>
        <fullName evidence="2">Uncharacterized protein</fullName>
    </submittedName>
</protein>
<proteinExistence type="predicted"/>
<feature type="compositionally biased region" description="Basic and acidic residues" evidence="1">
    <location>
        <begin position="7"/>
        <end position="18"/>
    </location>
</feature>
<keyword evidence="3" id="KW-1185">Reference proteome</keyword>
<dbReference type="EMBL" id="JAYWVC010000368">
    <property type="protein sequence ID" value="MED7828375.1"/>
    <property type="molecule type" value="Genomic_DNA"/>
</dbReference>
<name>A0ABU7FW82_9ACTN</name>
<evidence type="ECO:0000256" key="1">
    <source>
        <dbReference type="SAM" id="MobiDB-lite"/>
    </source>
</evidence>
<sequence>MFHTARRALEEDKGEHEVHHHPRRQQPHASFACARLFEDRVDQLRVDDLRQLPQVPGNVNIVG</sequence>
<evidence type="ECO:0000313" key="2">
    <source>
        <dbReference type="EMBL" id="MED7828375.1"/>
    </source>
</evidence>
<organism evidence="2 3">
    <name type="scientific">Streptomyces chiangmaiensis</name>
    <dbReference type="NCBI Taxonomy" id="766497"/>
    <lineage>
        <taxon>Bacteria</taxon>
        <taxon>Bacillati</taxon>
        <taxon>Actinomycetota</taxon>
        <taxon>Actinomycetes</taxon>
        <taxon>Kitasatosporales</taxon>
        <taxon>Streptomycetaceae</taxon>
        <taxon>Streptomyces</taxon>
    </lineage>
</organism>